<reference evidence="3" key="2">
    <citation type="submission" date="2015-01" db="EMBL/GenBank/DDBJ databases">
        <title>Evolutionary Origins and Diversification of the Mycorrhizal Mutualists.</title>
        <authorList>
            <consortium name="DOE Joint Genome Institute"/>
            <consortium name="Mycorrhizal Genomics Consortium"/>
            <person name="Kohler A."/>
            <person name="Kuo A."/>
            <person name="Nagy L.G."/>
            <person name="Floudas D."/>
            <person name="Copeland A."/>
            <person name="Barry K.W."/>
            <person name="Cichocki N."/>
            <person name="Veneault-Fourrey C."/>
            <person name="LaButti K."/>
            <person name="Lindquist E.A."/>
            <person name="Lipzen A."/>
            <person name="Lundell T."/>
            <person name="Morin E."/>
            <person name="Murat C."/>
            <person name="Riley R."/>
            <person name="Ohm R."/>
            <person name="Sun H."/>
            <person name="Tunlid A."/>
            <person name="Henrissat B."/>
            <person name="Grigoriev I.V."/>
            <person name="Hibbett D.S."/>
            <person name="Martin F."/>
        </authorList>
    </citation>
    <scope>NUCLEOTIDE SEQUENCE [LARGE SCALE GENOMIC DNA]</scope>
    <source>
        <strain evidence="3">MUT 4182</strain>
    </source>
</reference>
<feature type="compositionally biased region" description="Polar residues" evidence="1">
    <location>
        <begin position="236"/>
        <end position="251"/>
    </location>
</feature>
<evidence type="ECO:0000313" key="2">
    <source>
        <dbReference type="EMBL" id="KIO25516.1"/>
    </source>
</evidence>
<feature type="compositionally biased region" description="Low complexity" evidence="1">
    <location>
        <begin position="57"/>
        <end position="73"/>
    </location>
</feature>
<accession>A0A0C3QGM1</accession>
<dbReference type="AlphaFoldDB" id="A0A0C3QGM1"/>
<keyword evidence="3" id="KW-1185">Reference proteome</keyword>
<protein>
    <submittedName>
        <fullName evidence="2">Uncharacterized protein</fullName>
    </submittedName>
</protein>
<dbReference type="EMBL" id="KN823040">
    <property type="protein sequence ID" value="KIO25516.1"/>
    <property type="molecule type" value="Genomic_DNA"/>
</dbReference>
<evidence type="ECO:0000256" key="1">
    <source>
        <dbReference type="SAM" id="MobiDB-lite"/>
    </source>
</evidence>
<evidence type="ECO:0000313" key="3">
    <source>
        <dbReference type="Proteomes" id="UP000054248"/>
    </source>
</evidence>
<dbReference type="Proteomes" id="UP000054248">
    <property type="component" value="Unassembled WGS sequence"/>
</dbReference>
<feature type="compositionally biased region" description="Polar residues" evidence="1">
    <location>
        <begin position="105"/>
        <end position="229"/>
    </location>
</feature>
<dbReference type="HOGENOM" id="CLU_855791_0_0_1"/>
<feature type="region of interest" description="Disordered" evidence="1">
    <location>
        <begin position="36"/>
        <end position="251"/>
    </location>
</feature>
<sequence length="325" mass="34391">MAILKNLSVVWPSAKRAGDLLDGVKIDVRRAELALLQNAPERKKRSAGETEVPRQAPGGSSSRRTSPTGQPSSGVFSRAPSGGPSHPDPALNQYALPPIQRSAAALSSANSDYRQRSPPHNTQGYNSPSFSDPSAMIQSSYDAPVQSYETWSSQPPQHSARQSLGQSPTSQLSSHAVPSSYQHASVSEPQYSYASSHVTLPPLSSYTQGIAGTTLPSQPSPFQDQFTSSPVPPDNQRFSNAGSGYWNGYQNNDPFGDPSLLSYASVVQPRGPQGYDGGGAQAVMQAALHESHPPHLPAGYSAINAYFSDTGSSGVYYGSGSRPSQ</sequence>
<gene>
    <name evidence="2" type="ORF">M407DRAFT_244049</name>
</gene>
<proteinExistence type="predicted"/>
<reference evidence="2 3" key="1">
    <citation type="submission" date="2014-04" db="EMBL/GenBank/DDBJ databases">
        <authorList>
            <consortium name="DOE Joint Genome Institute"/>
            <person name="Kuo A."/>
            <person name="Girlanda M."/>
            <person name="Perotto S."/>
            <person name="Kohler A."/>
            <person name="Nagy L.G."/>
            <person name="Floudas D."/>
            <person name="Copeland A."/>
            <person name="Barry K.W."/>
            <person name="Cichocki N."/>
            <person name="Veneault-Fourrey C."/>
            <person name="LaButti K."/>
            <person name="Lindquist E.A."/>
            <person name="Lipzen A."/>
            <person name="Lundell T."/>
            <person name="Morin E."/>
            <person name="Murat C."/>
            <person name="Sun H."/>
            <person name="Tunlid A."/>
            <person name="Henrissat B."/>
            <person name="Grigoriev I.V."/>
            <person name="Hibbett D.S."/>
            <person name="Martin F."/>
            <person name="Nordberg H.P."/>
            <person name="Cantor M.N."/>
            <person name="Hua S.X."/>
        </authorList>
    </citation>
    <scope>NUCLEOTIDE SEQUENCE [LARGE SCALE GENOMIC DNA]</scope>
    <source>
        <strain evidence="2 3">MUT 4182</strain>
    </source>
</reference>
<organism evidence="2 3">
    <name type="scientific">Tulasnella calospora MUT 4182</name>
    <dbReference type="NCBI Taxonomy" id="1051891"/>
    <lineage>
        <taxon>Eukaryota</taxon>
        <taxon>Fungi</taxon>
        <taxon>Dikarya</taxon>
        <taxon>Basidiomycota</taxon>
        <taxon>Agaricomycotina</taxon>
        <taxon>Agaricomycetes</taxon>
        <taxon>Cantharellales</taxon>
        <taxon>Tulasnellaceae</taxon>
        <taxon>Tulasnella</taxon>
    </lineage>
</organism>
<name>A0A0C3QGM1_9AGAM</name>